<evidence type="ECO:0000256" key="5">
    <source>
        <dbReference type="ARBA" id="ARBA00022517"/>
    </source>
</evidence>
<comment type="subcellular location">
    <subcellularLocation>
        <location evidence="1">Nucleus</location>
        <location evidence="1">Nucleolus</location>
    </subcellularLocation>
    <subcellularLocation>
        <location evidence="2">Nucleus</location>
        <location evidence="2">Nucleoplasm</location>
    </subcellularLocation>
</comment>
<dbReference type="GO" id="GO:0000027">
    <property type="term" value="P:ribosomal large subunit assembly"/>
    <property type="evidence" value="ECO:0007669"/>
    <property type="project" value="TreeGrafter"/>
</dbReference>
<sequence>MSSLTSTKILAQRSAVPAVHSRTVQDAAKKLKLSRGEKERLAKGRRIKGGVVDVERRVVDVNVEAVRASGTYDPWSSADAPSASVDDEVLHTSKMPKPLRSTHSSITLPPIPKPHEGTSYNPPVQSHQELLDEAVRREEERLKEVEKWKHVKERMEEARRDVGEGDVDGGAEGMKVDVPGEGGDEEDEDEEEEEEEGEKVEKSTPARKTKQQRRKAAKALAEKRAKLAEAAKRRQLSHLSSLKALRRSLTSTTASSTLDRQKKEEAKKEKMKEGLGGTRVGKYVVGEGGVDVLVGEELVESLRELKPEGNLFKDRYLSMQQRALIEPRVRVIPKKGKKKVKDYEKHAWKRFE</sequence>
<dbReference type="STRING" id="1314776.A0A165XUP4"/>
<dbReference type="GO" id="GO:0005654">
    <property type="term" value="C:nucleoplasm"/>
    <property type="evidence" value="ECO:0007669"/>
    <property type="project" value="UniProtKB-SubCell"/>
</dbReference>
<feature type="compositionally biased region" description="Basic residues" evidence="7">
    <location>
        <begin position="205"/>
        <end position="217"/>
    </location>
</feature>
<dbReference type="PANTHER" id="PTHR14211:SF7">
    <property type="entry name" value="RIBOSOME BIOGENESIS PROTEIN NOP53"/>
    <property type="match status" value="1"/>
</dbReference>
<dbReference type="Pfam" id="PF07767">
    <property type="entry name" value="Nop53"/>
    <property type="match status" value="1"/>
</dbReference>
<evidence type="ECO:0000256" key="2">
    <source>
        <dbReference type="ARBA" id="ARBA00004642"/>
    </source>
</evidence>
<evidence type="ECO:0000256" key="3">
    <source>
        <dbReference type="ARBA" id="ARBA00008838"/>
    </source>
</evidence>
<dbReference type="GO" id="GO:0006364">
    <property type="term" value="P:rRNA processing"/>
    <property type="evidence" value="ECO:0007669"/>
    <property type="project" value="TreeGrafter"/>
</dbReference>
<proteinExistence type="inferred from homology"/>
<dbReference type="OrthoDB" id="5072at2759"/>
<organism evidence="8 9">
    <name type="scientific">Sistotremastrum suecicum HHB10207 ss-3</name>
    <dbReference type="NCBI Taxonomy" id="1314776"/>
    <lineage>
        <taxon>Eukaryota</taxon>
        <taxon>Fungi</taxon>
        <taxon>Dikarya</taxon>
        <taxon>Basidiomycota</taxon>
        <taxon>Agaricomycotina</taxon>
        <taxon>Agaricomycetes</taxon>
        <taxon>Sistotremastrales</taxon>
        <taxon>Sistotremastraceae</taxon>
        <taxon>Sistotremastrum</taxon>
    </lineage>
</organism>
<dbReference type="Proteomes" id="UP000076798">
    <property type="component" value="Unassembled WGS sequence"/>
</dbReference>
<feature type="compositionally biased region" description="Basic and acidic residues" evidence="7">
    <location>
        <begin position="259"/>
        <end position="273"/>
    </location>
</feature>
<dbReference type="GO" id="GO:0005730">
    <property type="term" value="C:nucleolus"/>
    <property type="evidence" value="ECO:0007669"/>
    <property type="project" value="UniProtKB-SubCell"/>
</dbReference>
<evidence type="ECO:0000256" key="1">
    <source>
        <dbReference type="ARBA" id="ARBA00004604"/>
    </source>
</evidence>
<feature type="compositionally biased region" description="Basic and acidic residues" evidence="7">
    <location>
        <begin position="220"/>
        <end position="232"/>
    </location>
</feature>
<evidence type="ECO:0000256" key="7">
    <source>
        <dbReference type="SAM" id="MobiDB-lite"/>
    </source>
</evidence>
<gene>
    <name evidence="8" type="ORF">SISSUDRAFT_1066822</name>
</gene>
<keyword evidence="6" id="KW-0539">Nucleus</keyword>
<feature type="compositionally biased region" description="Basic and acidic residues" evidence="7">
    <location>
        <begin position="153"/>
        <end position="163"/>
    </location>
</feature>
<keyword evidence="9" id="KW-1185">Reference proteome</keyword>
<feature type="region of interest" description="Disordered" evidence="7">
    <location>
        <begin position="153"/>
        <end position="274"/>
    </location>
</feature>
<comment type="similarity">
    <text evidence="3">Belongs to the NOP53 family.</text>
</comment>
<feature type="compositionally biased region" description="Acidic residues" evidence="7">
    <location>
        <begin position="182"/>
        <end position="198"/>
    </location>
</feature>
<evidence type="ECO:0000313" key="8">
    <source>
        <dbReference type="EMBL" id="KZT32571.1"/>
    </source>
</evidence>
<feature type="compositionally biased region" description="Low complexity" evidence="7">
    <location>
        <begin position="247"/>
        <end position="258"/>
    </location>
</feature>
<accession>A0A165XUP4</accession>
<evidence type="ECO:0000256" key="4">
    <source>
        <dbReference type="ARBA" id="ARBA00018339"/>
    </source>
</evidence>
<reference evidence="8 9" key="1">
    <citation type="journal article" date="2016" name="Mol. Biol. Evol.">
        <title>Comparative Genomics of Early-Diverging Mushroom-Forming Fungi Provides Insights into the Origins of Lignocellulose Decay Capabilities.</title>
        <authorList>
            <person name="Nagy L.G."/>
            <person name="Riley R."/>
            <person name="Tritt A."/>
            <person name="Adam C."/>
            <person name="Daum C."/>
            <person name="Floudas D."/>
            <person name="Sun H."/>
            <person name="Yadav J.S."/>
            <person name="Pangilinan J."/>
            <person name="Larsson K.H."/>
            <person name="Matsuura K."/>
            <person name="Barry K."/>
            <person name="Labutti K."/>
            <person name="Kuo R."/>
            <person name="Ohm R.A."/>
            <person name="Bhattacharya S.S."/>
            <person name="Shirouzu T."/>
            <person name="Yoshinaga Y."/>
            <person name="Martin F.M."/>
            <person name="Grigoriev I.V."/>
            <person name="Hibbett D.S."/>
        </authorList>
    </citation>
    <scope>NUCLEOTIDE SEQUENCE [LARGE SCALE GENOMIC DNA]</scope>
    <source>
        <strain evidence="8 9">HHB10207 ss-3</strain>
    </source>
</reference>
<dbReference type="AlphaFoldDB" id="A0A165XUP4"/>
<dbReference type="EMBL" id="KV428317">
    <property type="protein sequence ID" value="KZT32571.1"/>
    <property type="molecule type" value="Genomic_DNA"/>
</dbReference>
<name>A0A165XUP4_9AGAM</name>
<dbReference type="GO" id="GO:0008097">
    <property type="term" value="F:5S rRNA binding"/>
    <property type="evidence" value="ECO:0007669"/>
    <property type="project" value="TreeGrafter"/>
</dbReference>
<dbReference type="PANTHER" id="PTHR14211">
    <property type="entry name" value="GLIOMA SUPPRESSOR CANDIDATE REGION GENE 2"/>
    <property type="match status" value="1"/>
</dbReference>
<keyword evidence="5" id="KW-0690">Ribosome biogenesis</keyword>
<evidence type="ECO:0000313" key="9">
    <source>
        <dbReference type="Proteomes" id="UP000076798"/>
    </source>
</evidence>
<evidence type="ECO:0000256" key="6">
    <source>
        <dbReference type="ARBA" id="ARBA00023242"/>
    </source>
</evidence>
<protein>
    <recommendedName>
        <fullName evidence="4">Ribosome biogenesis protein NOP53</fullName>
    </recommendedName>
</protein>
<dbReference type="InterPro" id="IPR011687">
    <property type="entry name" value="Nop53/GLTSCR2"/>
</dbReference>